<evidence type="ECO:0000313" key="2">
    <source>
        <dbReference type="EMBL" id="AFK86374.1"/>
    </source>
</evidence>
<dbReference type="InterPro" id="IPR016181">
    <property type="entry name" value="Acyl_CoA_acyltransferase"/>
</dbReference>
<dbReference type="STRING" id="1094508.Tsac_1367"/>
<dbReference type="Proteomes" id="UP000006178">
    <property type="component" value="Chromosome"/>
</dbReference>
<organism evidence="2 3">
    <name type="scientific">Thermoanaerobacterium saccharolyticum (strain DSM 8691 / JW/SL-YS485)</name>
    <dbReference type="NCBI Taxonomy" id="1094508"/>
    <lineage>
        <taxon>Bacteria</taxon>
        <taxon>Bacillati</taxon>
        <taxon>Bacillota</taxon>
        <taxon>Clostridia</taxon>
        <taxon>Thermoanaerobacterales</taxon>
        <taxon>Thermoanaerobacteraceae</taxon>
        <taxon>Thermoanaerobacterium</taxon>
    </lineage>
</organism>
<dbReference type="RefSeq" id="WP_014758248.1">
    <property type="nucleotide sequence ID" value="NC_017992.1"/>
</dbReference>
<accession>I3VV29</accession>
<keyword evidence="3" id="KW-1185">Reference proteome</keyword>
<reference evidence="2 3" key="1">
    <citation type="journal article" date="2014" name="Appl. Environ. Microbiol.">
        <title>Profile of Secreted Hydrolases, Associated Proteins, and SlpA in Thermoanaerobacterium saccharolyticum during the Degradation of Hemicellulose.</title>
        <authorList>
            <person name="Currie D.H."/>
            <person name="Guss A.M."/>
            <person name="Herring C.D."/>
            <person name="Giannone R.J."/>
            <person name="Johnson C.M."/>
            <person name="Lankford P.K."/>
            <person name="Brown S.D."/>
            <person name="Hettich R.L."/>
            <person name="Lynd L.R."/>
        </authorList>
    </citation>
    <scope>NUCLEOTIDE SEQUENCE [LARGE SCALE GENOMIC DNA]</scope>
    <source>
        <strain evidence="3">DSM 8691 / JW/SL-YS485</strain>
    </source>
</reference>
<evidence type="ECO:0000313" key="3">
    <source>
        <dbReference type="Proteomes" id="UP000006178"/>
    </source>
</evidence>
<dbReference type="CDD" id="cd04301">
    <property type="entry name" value="NAT_SF"/>
    <property type="match status" value="1"/>
</dbReference>
<dbReference type="InterPro" id="IPR000182">
    <property type="entry name" value="GNAT_dom"/>
</dbReference>
<protein>
    <submittedName>
        <fullName evidence="2">GCN5-related N-acetyltransferase</fullName>
    </submittedName>
</protein>
<dbReference type="eggNOG" id="COG0456">
    <property type="taxonomic scope" value="Bacteria"/>
</dbReference>
<gene>
    <name evidence="2" type="ordered locus">Tsac_1367</name>
</gene>
<dbReference type="EMBL" id="CP003184">
    <property type="protein sequence ID" value="AFK86374.1"/>
    <property type="molecule type" value="Genomic_DNA"/>
</dbReference>
<evidence type="ECO:0000259" key="1">
    <source>
        <dbReference type="PROSITE" id="PS51186"/>
    </source>
</evidence>
<dbReference type="PATRIC" id="fig|1094508.3.peg.1381"/>
<dbReference type="PROSITE" id="PS51186">
    <property type="entry name" value="GNAT"/>
    <property type="match status" value="1"/>
</dbReference>
<feature type="domain" description="N-acetyltransferase" evidence="1">
    <location>
        <begin position="8"/>
        <end position="164"/>
    </location>
</feature>
<dbReference type="Gene3D" id="3.40.630.30">
    <property type="match status" value="1"/>
</dbReference>
<proteinExistence type="predicted"/>
<name>I3VV29_THESW</name>
<dbReference type="GO" id="GO:0016747">
    <property type="term" value="F:acyltransferase activity, transferring groups other than amino-acyl groups"/>
    <property type="evidence" value="ECO:0007669"/>
    <property type="project" value="InterPro"/>
</dbReference>
<dbReference type="BioCyc" id="TSAC1094508:GLMA-1389-MONOMER"/>
<dbReference type="Pfam" id="PF13673">
    <property type="entry name" value="Acetyltransf_10"/>
    <property type="match status" value="1"/>
</dbReference>
<dbReference type="SUPFAM" id="SSF55729">
    <property type="entry name" value="Acyl-CoA N-acyltransferases (Nat)"/>
    <property type="match status" value="1"/>
</dbReference>
<sequence>MFFGLKGFYIDSVENKDLNEVVEVYNSNKHFLLSHMDKEKVTKEWILQELESMKEVGFHSCKIVEISSEKIIGVMDFKVGKETYLSLLMIHNDFKSKGFGKLIFRAFEEYAKSQRSKCIRIDVVTNYDNSVLDFWIKNGFTKFKNVELNWTGKILPAITMKKNL</sequence>
<dbReference type="AlphaFoldDB" id="I3VV29"/>
<dbReference type="KEGG" id="tsh:Tsac_1367"/>